<keyword evidence="2" id="KW-1185">Reference proteome</keyword>
<reference evidence="1 2" key="1">
    <citation type="submission" date="2024-02" db="EMBL/GenBank/DDBJ databases">
        <authorList>
            <consortium name="ELIXIR-Norway"/>
            <consortium name="Elixir Norway"/>
        </authorList>
    </citation>
    <scope>NUCLEOTIDE SEQUENCE [LARGE SCALE GENOMIC DNA]</scope>
</reference>
<evidence type="ECO:0008006" key="3">
    <source>
        <dbReference type="Google" id="ProtNLM"/>
    </source>
</evidence>
<accession>A0ABP0WLJ0</accession>
<name>A0ABP0WLJ0_9BRYO</name>
<organism evidence="1 2">
    <name type="scientific">Sphagnum jensenii</name>
    <dbReference type="NCBI Taxonomy" id="128206"/>
    <lineage>
        <taxon>Eukaryota</taxon>
        <taxon>Viridiplantae</taxon>
        <taxon>Streptophyta</taxon>
        <taxon>Embryophyta</taxon>
        <taxon>Bryophyta</taxon>
        <taxon>Sphagnophytina</taxon>
        <taxon>Sphagnopsida</taxon>
        <taxon>Sphagnales</taxon>
        <taxon>Sphagnaceae</taxon>
        <taxon>Sphagnum</taxon>
    </lineage>
</organism>
<gene>
    <name evidence="1" type="ORF">CSSPJE1EN1_LOCUS13218</name>
</gene>
<dbReference type="EMBL" id="OZ020097">
    <property type="protein sequence ID" value="CAK9267740.1"/>
    <property type="molecule type" value="Genomic_DNA"/>
</dbReference>
<proteinExistence type="predicted"/>
<dbReference type="Proteomes" id="UP001497444">
    <property type="component" value="Chromosome 2"/>
</dbReference>
<sequence length="98" mass="10641">MDQKLSLAFLTTSEATAAALIVEALDTNVMATSIDVSDTCSLHESDEETVVAAEMRESADAKDEAKDCIADNNKHTAASDDCKSSDDRHNAFRRRSFL</sequence>
<protein>
    <recommendedName>
        <fullName evidence="3">Secreted protein</fullName>
    </recommendedName>
</protein>
<evidence type="ECO:0000313" key="1">
    <source>
        <dbReference type="EMBL" id="CAK9267740.1"/>
    </source>
</evidence>
<evidence type="ECO:0000313" key="2">
    <source>
        <dbReference type="Proteomes" id="UP001497444"/>
    </source>
</evidence>